<feature type="chain" id="PRO_5032575947" evidence="1">
    <location>
        <begin position="28"/>
        <end position="471"/>
    </location>
</feature>
<keyword evidence="1" id="KW-0732">Signal</keyword>
<evidence type="ECO:0000256" key="1">
    <source>
        <dbReference type="SAM" id="SignalP"/>
    </source>
</evidence>
<reference evidence="3 4" key="1">
    <citation type="submission" date="2020-10" db="EMBL/GenBank/DDBJ databases">
        <title>Genome sequencing of Massilia sp. LPB0304.</title>
        <authorList>
            <person name="Kim J."/>
        </authorList>
    </citation>
    <scope>NUCLEOTIDE SEQUENCE [LARGE SCALE GENOMIC DNA]</scope>
    <source>
        <strain evidence="3 4">LPB0304</strain>
    </source>
</reference>
<dbReference type="EMBL" id="CP062941">
    <property type="protein sequence ID" value="QOL48739.1"/>
    <property type="molecule type" value="Genomic_DNA"/>
</dbReference>
<dbReference type="InterPro" id="IPR004843">
    <property type="entry name" value="Calcineurin-like_PHP"/>
</dbReference>
<feature type="signal peptide" evidence="1">
    <location>
        <begin position="1"/>
        <end position="27"/>
    </location>
</feature>
<name>A0A7L9U2T7_9BURK</name>
<dbReference type="InterPro" id="IPR029052">
    <property type="entry name" value="Metallo-depent_PP-like"/>
</dbReference>
<dbReference type="Gene3D" id="3.60.21.10">
    <property type="match status" value="1"/>
</dbReference>
<dbReference type="RefSeq" id="WP_193685782.1">
    <property type="nucleotide sequence ID" value="NZ_CP062941.1"/>
</dbReference>
<dbReference type="AlphaFoldDB" id="A0A7L9U2T7"/>
<feature type="domain" description="Calcineurin-like phosphoesterase" evidence="2">
    <location>
        <begin position="129"/>
        <end position="373"/>
    </location>
</feature>
<organism evidence="3 4">
    <name type="scientific">Massilia litorea</name>
    <dbReference type="NCBI Taxonomy" id="2769491"/>
    <lineage>
        <taxon>Bacteria</taxon>
        <taxon>Pseudomonadati</taxon>
        <taxon>Pseudomonadota</taxon>
        <taxon>Betaproteobacteria</taxon>
        <taxon>Burkholderiales</taxon>
        <taxon>Oxalobacteraceae</taxon>
        <taxon>Telluria group</taxon>
        <taxon>Massilia</taxon>
    </lineage>
</organism>
<evidence type="ECO:0000259" key="2">
    <source>
        <dbReference type="Pfam" id="PF00149"/>
    </source>
</evidence>
<dbReference type="GO" id="GO:0016787">
    <property type="term" value="F:hydrolase activity"/>
    <property type="evidence" value="ECO:0007669"/>
    <property type="project" value="InterPro"/>
</dbReference>
<protein>
    <submittedName>
        <fullName evidence="3">Metallophosphoesterase</fullName>
    </submittedName>
</protein>
<evidence type="ECO:0000313" key="4">
    <source>
        <dbReference type="Proteomes" id="UP000593875"/>
    </source>
</evidence>
<dbReference type="SUPFAM" id="SSF56300">
    <property type="entry name" value="Metallo-dependent phosphatases"/>
    <property type="match status" value="1"/>
</dbReference>
<sequence>MTSSPFIRPRIRITARLTALAPALLLAACAGLVSDPGPDDAAFVVIGEDGAATARLVTSAATCPPLLVDNRAMPMRVRVPKSSIPARPGQAHTPPSSAMLACEAPIAAGAVTASVAGHDLPVPKAAPQRIVVIGDTGCRLKGKDFQACNDPAAFPFARVAASAAAFKPDLVIHVGDYHYREDPCPAGRAGCADSPYGYGYDAWAADFFTPARKLLAAAPWVLARGNHENCRRAGQGWWRWLDPRPFQAGRDCDSPANDAVGEYSDPYAVPLGGGVQLLVFDSANTSYKGLPPGDPRRAAYAALYRKIEVLARGARSSIGVNHHPVFGVGALRDEQTGAVNLFGGDAGLLDAFGDVDPGYLPSSVAMLLSGHVHLWEQVSFASSHPTQFVSGFSGTSEDIVPLPAMPPPGMAPAPGAIVEHMSSWIDGFGFMTMERTGPDGWLVRVHDRDGLERNRCKVEGKKSRCALAQVH</sequence>
<evidence type="ECO:0000313" key="3">
    <source>
        <dbReference type="EMBL" id="QOL48739.1"/>
    </source>
</evidence>
<keyword evidence="4" id="KW-1185">Reference proteome</keyword>
<dbReference type="KEGG" id="mlir:LPB04_17510"/>
<dbReference type="Pfam" id="PF00149">
    <property type="entry name" value="Metallophos"/>
    <property type="match status" value="1"/>
</dbReference>
<accession>A0A7L9U2T7</accession>
<dbReference type="Proteomes" id="UP000593875">
    <property type="component" value="Chromosome"/>
</dbReference>
<gene>
    <name evidence="3" type="ORF">LPB04_17510</name>
</gene>
<proteinExistence type="predicted"/>